<dbReference type="Proteomes" id="UP001385951">
    <property type="component" value="Unassembled WGS sequence"/>
</dbReference>
<evidence type="ECO:0000256" key="2">
    <source>
        <dbReference type="SAM" id="Phobius"/>
    </source>
</evidence>
<dbReference type="EMBL" id="JASBNA010000030">
    <property type="protein sequence ID" value="KAK7683467.1"/>
    <property type="molecule type" value="Genomic_DNA"/>
</dbReference>
<feature type="transmembrane region" description="Helical" evidence="2">
    <location>
        <begin position="81"/>
        <end position="100"/>
    </location>
</feature>
<proteinExistence type="predicted"/>
<accession>A0AAW0FTN9</accession>
<evidence type="ECO:0000313" key="4">
    <source>
        <dbReference type="Proteomes" id="UP001385951"/>
    </source>
</evidence>
<dbReference type="AlphaFoldDB" id="A0AAW0FTN9"/>
<protein>
    <submittedName>
        <fullName evidence="3">Uncharacterized protein</fullName>
    </submittedName>
</protein>
<evidence type="ECO:0000313" key="3">
    <source>
        <dbReference type="EMBL" id="KAK7683467.1"/>
    </source>
</evidence>
<keyword evidence="2" id="KW-0812">Transmembrane</keyword>
<feature type="transmembrane region" description="Helical" evidence="2">
    <location>
        <begin position="107"/>
        <end position="128"/>
    </location>
</feature>
<keyword evidence="4" id="KW-1185">Reference proteome</keyword>
<keyword evidence="2" id="KW-0472">Membrane</keyword>
<feature type="transmembrane region" description="Helical" evidence="2">
    <location>
        <begin position="281"/>
        <end position="305"/>
    </location>
</feature>
<feature type="transmembrane region" description="Helical" evidence="2">
    <location>
        <begin position="239"/>
        <end position="261"/>
    </location>
</feature>
<keyword evidence="2" id="KW-1133">Transmembrane helix</keyword>
<feature type="transmembrane region" description="Helical" evidence="2">
    <location>
        <begin position="175"/>
        <end position="197"/>
    </location>
</feature>
<feature type="region of interest" description="Disordered" evidence="1">
    <location>
        <begin position="368"/>
        <end position="392"/>
    </location>
</feature>
<reference evidence="3 4" key="1">
    <citation type="submission" date="2022-09" db="EMBL/GenBank/DDBJ databases">
        <authorList>
            <person name="Palmer J.M."/>
        </authorList>
    </citation>
    <scope>NUCLEOTIDE SEQUENCE [LARGE SCALE GENOMIC DNA]</scope>
    <source>
        <strain evidence="3 4">DSM 7382</strain>
    </source>
</reference>
<sequence length="422" mass="47758">MDPLILANFTQWISDTDCSHIQQYNLSQNCDDVPVTQSMVNFLNLTTAGLSIFKQAYCVNPPEDDSCPFGYCPNADVAGPLVRIAAYVTNFFLSILIFYAPESAREAFWSQILSIYSLLITVAISIAQASLTQYHAALATVIVGSPLTFYLIMYSIVSFFQKGHRLEDLLGHGQLFARCVVISAGLFWIGLLIRIVVSKHLVHFSQRSCDMQPGQPPLAKYLYIFPFQSLTHFFDDTPWLIIAVFGIIFLTIISWIIAIILQRKAIWPPGEKWTPQIRRTWVIVGRNYSFIHFMSIVVIPTSYWISVIEIGSWVANSDQEFSLSYGQVLAVFVAVPPVFETIKLLPQLADWFLYLTWVRRITGRPSRRKSTQKTDLPINAATASHDDTESSWKSVAASSNYSTSDLPKLDYTYAQVPKVERY</sequence>
<evidence type="ECO:0000256" key="1">
    <source>
        <dbReference type="SAM" id="MobiDB-lite"/>
    </source>
</evidence>
<organism evidence="3 4">
    <name type="scientific">Cerrena zonata</name>
    <dbReference type="NCBI Taxonomy" id="2478898"/>
    <lineage>
        <taxon>Eukaryota</taxon>
        <taxon>Fungi</taxon>
        <taxon>Dikarya</taxon>
        <taxon>Basidiomycota</taxon>
        <taxon>Agaricomycotina</taxon>
        <taxon>Agaricomycetes</taxon>
        <taxon>Polyporales</taxon>
        <taxon>Cerrenaceae</taxon>
        <taxon>Cerrena</taxon>
    </lineage>
</organism>
<name>A0AAW0FTN9_9APHY</name>
<comment type="caution">
    <text evidence="3">The sequence shown here is derived from an EMBL/GenBank/DDBJ whole genome shotgun (WGS) entry which is preliminary data.</text>
</comment>
<gene>
    <name evidence="3" type="ORF">QCA50_013301</name>
</gene>
<feature type="transmembrane region" description="Helical" evidence="2">
    <location>
        <begin position="134"/>
        <end position="154"/>
    </location>
</feature>